<dbReference type="InterPro" id="IPR036885">
    <property type="entry name" value="SWIB_MDM2_dom_sf"/>
</dbReference>
<dbReference type="Pfam" id="PF02201">
    <property type="entry name" value="SWIB"/>
    <property type="match status" value="1"/>
</dbReference>
<dbReference type="EMBL" id="ML010634">
    <property type="protein sequence ID" value="RKO95934.1"/>
    <property type="molecule type" value="Genomic_DNA"/>
</dbReference>
<name>A0A4P9WS21_9FUNG</name>
<dbReference type="InterPro" id="IPR003121">
    <property type="entry name" value="SWIB_MDM2_domain"/>
</dbReference>
<protein>
    <recommendedName>
        <fullName evidence="1">DM2 domain-containing protein</fullName>
    </recommendedName>
</protein>
<feature type="non-terminal residue" evidence="2">
    <location>
        <position position="1"/>
    </location>
</feature>
<organism evidence="2 3">
    <name type="scientific">Caulochytrium protostelioides</name>
    <dbReference type="NCBI Taxonomy" id="1555241"/>
    <lineage>
        <taxon>Eukaryota</taxon>
        <taxon>Fungi</taxon>
        <taxon>Fungi incertae sedis</taxon>
        <taxon>Chytridiomycota</taxon>
        <taxon>Chytridiomycota incertae sedis</taxon>
        <taxon>Chytridiomycetes</taxon>
        <taxon>Caulochytriales</taxon>
        <taxon>Caulochytriaceae</taxon>
        <taxon>Caulochytrium</taxon>
    </lineage>
</organism>
<feature type="domain" description="DM2" evidence="1">
    <location>
        <begin position="1"/>
        <end position="52"/>
    </location>
</feature>
<dbReference type="Proteomes" id="UP000268535">
    <property type="component" value="Unassembled WGS sequence"/>
</dbReference>
<dbReference type="SMART" id="SM00151">
    <property type="entry name" value="SWIB"/>
    <property type="match status" value="1"/>
</dbReference>
<sequence>LSPDLAKVCGFEQHTRPQVVKQIWVYVKANQLQDPQDGRFILCNDLLRRIFE</sequence>
<dbReference type="AlphaFoldDB" id="A0A4P9WS21"/>
<reference evidence="3" key="1">
    <citation type="journal article" date="2018" name="Nat. Microbiol.">
        <title>Leveraging single-cell genomics to expand the fungal tree of life.</title>
        <authorList>
            <person name="Ahrendt S.R."/>
            <person name="Quandt C.A."/>
            <person name="Ciobanu D."/>
            <person name="Clum A."/>
            <person name="Salamov A."/>
            <person name="Andreopoulos B."/>
            <person name="Cheng J.F."/>
            <person name="Woyke T."/>
            <person name="Pelin A."/>
            <person name="Henrissat B."/>
            <person name="Reynolds N.K."/>
            <person name="Benny G.L."/>
            <person name="Smith M.E."/>
            <person name="James T.Y."/>
            <person name="Grigoriev I.V."/>
        </authorList>
    </citation>
    <scope>NUCLEOTIDE SEQUENCE [LARGE SCALE GENOMIC DNA]</scope>
    <source>
        <strain evidence="3">ATCC 52028</strain>
    </source>
</reference>
<evidence type="ECO:0000313" key="3">
    <source>
        <dbReference type="Proteomes" id="UP000268535"/>
    </source>
</evidence>
<feature type="non-terminal residue" evidence="2">
    <location>
        <position position="52"/>
    </location>
</feature>
<dbReference type="InterPro" id="IPR019835">
    <property type="entry name" value="SWIB_domain"/>
</dbReference>
<dbReference type="PROSITE" id="PS51925">
    <property type="entry name" value="SWIB_MDM2"/>
    <property type="match status" value="1"/>
</dbReference>
<evidence type="ECO:0000259" key="1">
    <source>
        <dbReference type="PROSITE" id="PS51925"/>
    </source>
</evidence>
<dbReference type="PANTHER" id="PTHR13844">
    <property type="entry name" value="SWI/SNF-RELATED MATRIX-ASSOCIATED ACTIN-DEPENDENT REGULATOR OF CHROMATIN SUBFAMILY D"/>
    <property type="match status" value="1"/>
</dbReference>
<dbReference type="CDD" id="cd10567">
    <property type="entry name" value="SWIB-MDM2_like"/>
    <property type="match status" value="1"/>
</dbReference>
<proteinExistence type="predicted"/>
<evidence type="ECO:0000313" key="2">
    <source>
        <dbReference type="EMBL" id="RKO95934.1"/>
    </source>
</evidence>
<dbReference type="SUPFAM" id="SSF47592">
    <property type="entry name" value="SWIB/MDM2 domain"/>
    <property type="match status" value="1"/>
</dbReference>
<gene>
    <name evidence="2" type="ORF">CAUPRSCDRAFT_4487</name>
</gene>
<dbReference type="Gene3D" id="1.10.245.10">
    <property type="entry name" value="SWIB/MDM2 domain"/>
    <property type="match status" value="1"/>
</dbReference>
<accession>A0A4P9WS21</accession>